<dbReference type="AlphaFoldDB" id="A0A8S9PF47"/>
<sequence length="194" mass="22109">MVKYLFGGRVAGDQIDREVSKYKVVEELIQDVSEARSFLQNIVSVEYYVGNIVSRKKDGSQEGREVSRMGSHDDGKPRSWAKTLISGLIAERKFTGKAEIGRMDRESRGDSIYEIRTWCQFPGMVCGKRSTRCCNTNDHSMQSDTQKHEVDRPSTRCHDACNRSMQPAMCEMVCRPACTSVMKQAIWTWVCHPE</sequence>
<accession>A0A8S9PF47</accession>
<protein>
    <submittedName>
        <fullName evidence="2">Uncharacterized protein</fullName>
    </submittedName>
</protein>
<name>A0A8S9PF47_BRACR</name>
<organism evidence="2 3">
    <name type="scientific">Brassica cretica</name>
    <name type="common">Mustard</name>
    <dbReference type="NCBI Taxonomy" id="69181"/>
    <lineage>
        <taxon>Eukaryota</taxon>
        <taxon>Viridiplantae</taxon>
        <taxon>Streptophyta</taxon>
        <taxon>Embryophyta</taxon>
        <taxon>Tracheophyta</taxon>
        <taxon>Spermatophyta</taxon>
        <taxon>Magnoliopsida</taxon>
        <taxon>eudicotyledons</taxon>
        <taxon>Gunneridae</taxon>
        <taxon>Pentapetalae</taxon>
        <taxon>rosids</taxon>
        <taxon>malvids</taxon>
        <taxon>Brassicales</taxon>
        <taxon>Brassicaceae</taxon>
        <taxon>Brassiceae</taxon>
        <taxon>Brassica</taxon>
    </lineage>
</organism>
<reference evidence="2" key="1">
    <citation type="submission" date="2019-12" db="EMBL/GenBank/DDBJ databases">
        <title>Genome sequencing and annotation of Brassica cretica.</title>
        <authorList>
            <person name="Studholme D.J."/>
            <person name="Sarris P."/>
        </authorList>
    </citation>
    <scope>NUCLEOTIDE SEQUENCE</scope>
    <source>
        <strain evidence="2">PFS-109/04</strain>
        <tissue evidence="2">Leaf</tissue>
    </source>
</reference>
<feature type="compositionally biased region" description="Basic and acidic residues" evidence="1">
    <location>
        <begin position="59"/>
        <end position="77"/>
    </location>
</feature>
<evidence type="ECO:0000313" key="2">
    <source>
        <dbReference type="EMBL" id="KAF3511453.1"/>
    </source>
</evidence>
<gene>
    <name evidence="2" type="ORF">F2Q69_00005636</name>
</gene>
<evidence type="ECO:0000256" key="1">
    <source>
        <dbReference type="SAM" id="MobiDB-lite"/>
    </source>
</evidence>
<proteinExistence type="predicted"/>
<feature type="region of interest" description="Disordered" evidence="1">
    <location>
        <begin position="59"/>
        <end position="79"/>
    </location>
</feature>
<dbReference type="Proteomes" id="UP000712600">
    <property type="component" value="Unassembled WGS sequence"/>
</dbReference>
<dbReference type="EMBL" id="QGKX02001521">
    <property type="protein sequence ID" value="KAF3511453.1"/>
    <property type="molecule type" value="Genomic_DNA"/>
</dbReference>
<evidence type="ECO:0000313" key="3">
    <source>
        <dbReference type="Proteomes" id="UP000712600"/>
    </source>
</evidence>
<comment type="caution">
    <text evidence="2">The sequence shown here is derived from an EMBL/GenBank/DDBJ whole genome shotgun (WGS) entry which is preliminary data.</text>
</comment>